<accession>A0A0F7SXP1</accession>
<protein>
    <submittedName>
        <fullName evidence="2">Uncharacterized protein</fullName>
    </submittedName>
</protein>
<reference evidence="2" key="1">
    <citation type="submission" date="2014-08" db="EMBL/GenBank/DDBJ databases">
        <authorList>
            <person name="Sharma Rahul"/>
            <person name="Thines Marco"/>
        </authorList>
    </citation>
    <scope>NUCLEOTIDE SEQUENCE</scope>
</reference>
<organism evidence="2">
    <name type="scientific">Phaffia rhodozyma</name>
    <name type="common">Yeast</name>
    <name type="synonym">Xanthophyllomyces dendrorhous</name>
    <dbReference type="NCBI Taxonomy" id="264483"/>
    <lineage>
        <taxon>Eukaryota</taxon>
        <taxon>Fungi</taxon>
        <taxon>Dikarya</taxon>
        <taxon>Basidiomycota</taxon>
        <taxon>Agaricomycotina</taxon>
        <taxon>Tremellomycetes</taxon>
        <taxon>Cystofilobasidiales</taxon>
        <taxon>Mrakiaceae</taxon>
        <taxon>Phaffia</taxon>
    </lineage>
</organism>
<name>A0A0F7SXP1_PHARH</name>
<proteinExistence type="predicted"/>
<evidence type="ECO:0000256" key="1">
    <source>
        <dbReference type="SAM" id="SignalP"/>
    </source>
</evidence>
<dbReference type="AlphaFoldDB" id="A0A0F7SXP1"/>
<feature type="chain" id="PRO_5002522574" evidence="1">
    <location>
        <begin position="22"/>
        <end position="258"/>
    </location>
</feature>
<dbReference type="EMBL" id="LN483332">
    <property type="protein sequence ID" value="CED84953.1"/>
    <property type="molecule type" value="Genomic_DNA"/>
</dbReference>
<sequence>MFYAPLFGLAAISFSCFSADALPLSLNCTQSLALAISADPESTCFATPALEVFLPTLIGSTNTSIAAPLATYLEAVCPAPLCTDEQIEQTFATIGAGCSDLFAELGVSPTVLGGIVPLLPTVKEYVCLEANSNSAPPEYCVVDVTDAIQTFVGQNITVDLVSSLVSGNVTLAGILPERNKTELEQISPLVCTDCFRAYIDAITVAVNDTEFIEDNLNSTVGVLFAQATVLILELCGFEFFNVSAPVNVYNGTNITLVV</sequence>
<evidence type="ECO:0000313" key="2">
    <source>
        <dbReference type="EMBL" id="CED84953.1"/>
    </source>
</evidence>
<keyword evidence="1" id="KW-0732">Signal</keyword>
<dbReference type="PANTHER" id="PTHR34862">
    <property type="entry name" value="SPARK DOMAIN-CONTAINING PROTEIN"/>
    <property type="match status" value="1"/>
</dbReference>
<feature type="signal peptide" evidence="1">
    <location>
        <begin position="1"/>
        <end position="21"/>
    </location>
</feature>
<dbReference type="PANTHER" id="PTHR34862:SF1">
    <property type="entry name" value="SPARK DOMAIN-CONTAINING PROTEIN"/>
    <property type="match status" value="1"/>
</dbReference>